<gene>
    <name evidence="2" type="ORF">ASCRUDRAFT_69843</name>
</gene>
<dbReference type="Pfam" id="PF18596">
    <property type="entry name" value="Sld7_C"/>
    <property type="match status" value="1"/>
</dbReference>
<name>A0A1D2VI56_9ASCO</name>
<dbReference type="InterPro" id="IPR041260">
    <property type="entry name" value="Sld7_C"/>
</dbReference>
<organism evidence="2 3">
    <name type="scientific">Ascoidea rubescens DSM 1968</name>
    <dbReference type="NCBI Taxonomy" id="1344418"/>
    <lineage>
        <taxon>Eukaryota</taxon>
        <taxon>Fungi</taxon>
        <taxon>Dikarya</taxon>
        <taxon>Ascomycota</taxon>
        <taxon>Saccharomycotina</taxon>
        <taxon>Saccharomycetes</taxon>
        <taxon>Ascoideaceae</taxon>
        <taxon>Ascoidea</taxon>
    </lineage>
</organism>
<proteinExistence type="predicted"/>
<dbReference type="AlphaFoldDB" id="A0A1D2VI56"/>
<feature type="domain" description="Sld7 C-terminal" evidence="1">
    <location>
        <begin position="273"/>
        <end position="338"/>
    </location>
</feature>
<dbReference type="InParanoid" id="A0A1D2VI56"/>
<dbReference type="GeneID" id="30965354"/>
<protein>
    <recommendedName>
        <fullName evidence="1">Sld7 C-terminal domain-containing protein</fullName>
    </recommendedName>
</protein>
<keyword evidence="3" id="KW-1185">Reference proteome</keyword>
<dbReference type="Proteomes" id="UP000095038">
    <property type="component" value="Unassembled WGS sequence"/>
</dbReference>
<accession>A0A1D2VI56</accession>
<evidence type="ECO:0000313" key="2">
    <source>
        <dbReference type="EMBL" id="ODV61334.1"/>
    </source>
</evidence>
<evidence type="ECO:0000313" key="3">
    <source>
        <dbReference type="Proteomes" id="UP000095038"/>
    </source>
</evidence>
<dbReference type="EMBL" id="KV454479">
    <property type="protein sequence ID" value="ODV61334.1"/>
    <property type="molecule type" value="Genomic_DNA"/>
</dbReference>
<evidence type="ECO:0000259" key="1">
    <source>
        <dbReference type="Pfam" id="PF18596"/>
    </source>
</evidence>
<sequence length="338" mass="39392">MKSLNYVQSYSLVFDPKFQLEQQQYGVLRDLQIFGTSPPIDNSTDSVLINSKEFKWRFLAIIRLEDICPVFVVDNKSSFSYQIYSNDPTSSEFFREFLVNYDVEFGLLVKLQNSGDLFLIYIDVSTNDDNNQNVIIKLIPLKLNPDVGKLLINLQKTNTNYLNKSMNNQFVDGIVLDHNSLGNQDNKDKYWDQISRDNLLIRQSSMNKQNINILDKFIKRRRLPSYLQFNANSSFIDDTDNDDNDNSRDIIVNDKNQDAKNHKENNAGADVEKLKVDIQRIILLGLRIRNISKKTNEQEFQKIYHQTYKSTGFAIRNKKQISKDELRLIVETLLTLFC</sequence>
<reference evidence="3" key="1">
    <citation type="submission" date="2016-05" db="EMBL/GenBank/DDBJ databases">
        <title>Comparative genomics of biotechnologically important yeasts.</title>
        <authorList>
            <consortium name="DOE Joint Genome Institute"/>
            <person name="Riley R."/>
            <person name="Haridas S."/>
            <person name="Wolfe K.H."/>
            <person name="Lopes M.R."/>
            <person name="Hittinger C.T."/>
            <person name="Goker M."/>
            <person name="Salamov A."/>
            <person name="Wisecaver J."/>
            <person name="Long T.M."/>
            <person name="Aerts A.L."/>
            <person name="Barry K."/>
            <person name="Choi C."/>
            <person name="Clum A."/>
            <person name="Coughlan A.Y."/>
            <person name="Deshpande S."/>
            <person name="Douglass A.P."/>
            <person name="Hanson S.J."/>
            <person name="Klenk H.-P."/>
            <person name="Labutti K."/>
            <person name="Lapidus A."/>
            <person name="Lindquist E."/>
            <person name="Lipzen A."/>
            <person name="Meier-Kolthoff J.P."/>
            <person name="Ohm R.A."/>
            <person name="Otillar R.P."/>
            <person name="Pangilinan J."/>
            <person name="Peng Y."/>
            <person name="Rokas A."/>
            <person name="Rosa C.A."/>
            <person name="Scheuner C."/>
            <person name="Sibirny A.A."/>
            <person name="Slot J.C."/>
            <person name="Stielow J.B."/>
            <person name="Sun H."/>
            <person name="Kurtzman C.P."/>
            <person name="Blackwell M."/>
            <person name="Grigoriev I.V."/>
            <person name="Jeffries T.W."/>
        </authorList>
    </citation>
    <scope>NUCLEOTIDE SEQUENCE [LARGE SCALE GENOMIC DNA]</scope>
    <source>
        <strain evidence="3">DSM 1968</strain>
    </source>
</reference>
<dbReference type="RefSeq" id="XP_020047641.1">
    <property type="nucleotide sequence ID" value="XM_020191718.1"/>
</dbReference>